<dbReference type="InterPro" id="IPR014710">
    <property type="entry name" value="RmlC-like_jellyroll"/>
</dbReference>
<keyword evidence="2" id="KW-1185">Reference proteome</keyword>
<dbReference type="Gene3D" id="2.60.120.10">
    <property type="entry name" value="Jelly Rolls"/>
    <property type="match status" value="1"/>
</dbReference>
<sequence>MALPRCLIRTTTYTTSRMLVRTHPLDQSKHRFRFQVPIGDNAGLTKTGVHFCRLPPSTTSTMLHWHSTEDEWFYIIEAGDDAALLLREGDEMEAGKQTDTKEIRIQTGDFLGFAAGKESAHALRSGGAELVYLLGGSREPLDVCQYPELGRRMVLDRAGGKWTVEEQAVQNVEN</sequence>
<name>M2PFC4_CERS8</name>
<accession>M2PFC4</accession>
<dbReference type="CDD" id="cd02224">
    <property type="entry name" value="cupin_SPO2919-like"/>
    <property type="match status" value="1"/>
</dbReference>
<evidence type="ECO:0008006" key="3">
    <source>
        <dbReference type="Google" id="ProtNLM"/>
    </source>
</evidence>
<reference evidence="1 2" key="1">
    <citation type="journal article" date="2012" name="Proc. Natl. Acad. Sci. U.S.A.">
        <title>Comparative genomics of Ceriporiopsis subvermispora and Phanerochaete chrysosporium provide insight into selective ligninolysis.</title>
        <authorList>
            <person name="Fernandez-Fueyo E."/>
            <person name="Ruiz-Duenas F.J."/>
            <person name="Ferreira P."/>
            <person name="Floudas D."/>
            <person name="Hibbett D.S."/>
            <person name="Canessa P."/>
            <person name="Larrondo L.F."/>
            <person name="James T.Y."/>
            <person name="Seelenfreund D."/>
            <person name="Lobos S."/>
            <person name="Polanco R."/>
            <person name="Tello M."/>
            <person name="Honda Y."/>
            <person name="Watanabe T."/>
            <person name="Watanabe T."/>
            <person name="Ryu J.S."/>
            <person name="Kubicek C.P."/>
            <person name="Schmoll M."/>
            <person name="Gaskell J."/>
            <person name="Hammel K.E."/>
            <person name="St John F.J."/>
            <person name="Vanden Wymelenberg A."/>
            <person name="Sabat G."/>
            <person name="Splinter BonDurant S."/>
            <person name="Syed K."/>
            <person name="Yadav J.S."/>
            <person name="Doddapaneni H."/>
            <person name="Subramanian V."/>
            <person name="Lavin J.L."/>
            <person name="Oguiza J.A."/>
            <person name="Perez G."/>
            <person name="Pisabarro A.G."/>
            <person name="Ramirez L."/>
            <person name="Santoyo F."/>
            <person name="Master E."/>
            <person name="Coutinho P.M."/>
            <person name="Henrissat B."/>
            <person name="Lombard V."/>
            <person name="Magnuson J.K."/>
            <person name="Kuees U."/>
            <person name="Hori C."/>
            <person name="Igarashi K."/>
            <person name="Samejima M."/>
            <person name="Held B.W."/>
            <person name="Barry K.W."/>
            <person name="LaButti K.M."/>
            <person name="Lapidus A."/>
            <person name="Lindquist E.A."/>
            <person name="Lucas S.M."/>
            <person name="Riley R."/>
            <person name="Salamov A.A."/>
            <person name="Hoffmeister D."/>
            <person name="Schwenk D."/>
            <person name="Hadar Y."/>
            <person name="Yarden O."/>
            <person name="de Vries R.P."/>
            <person name="Wiebenga A."/>
            <person name="Stenlid J."/>
            <person name="Eastwood D."/>
            <person name="Grigoriev I.V."/>
            <person name="Berka R.M."/>
            <person name="Blanchette R.A."/>
            <person name="Kersten P."/>
            <person name="Martinez A.T."/>
            <person name="Vicuna R."/>
            <person name="Cullen D."/>
        </authorList>
    </citation>
    <scope>NUCLEOTIDE SEQUENCE [LARGE SCALE GENOMIC DNA]</scope>
    <source>
        <strain evidence="1 2">B</strain>
    </source>
</reference>
<dbReference type="InterPro" id="IPR011051">
    <property type="entry name" value="RmlC_Cupin_sf"/>
</dbReference>
<gene>
    <name evidence="1" type="ORF">CERSUDRAFT_125217</name>
</gene>
<dbReference type="HOGENOM" id="CLU_110331_1_0_1"/>
<evidence type="ECO:0000313" key="2">
    <source>
        <dbReference type="Proteomes" id="UP000016930"/>
    </source>
</evidence>
<dbReference type="SUPFAM" id="SSF51182">
    <property type="entry name" value="RmlC-like cupins"/>
    <property type="match status" value="1"/>
</dbReference>
<organism evidence="1 2">
    <name type="scientific">Ceriporiopsis subvermispora (strain B)</name>
    <name type="common">White-rot fungus</name>
    <name type="synonym">Gelatoporia subvermispora</name>
    <dbReference type="NCBI Taxonomy" id="914234"/>
    <lineage>
        <taxon>Eukaryota</taxon>
        <taxon>Fungi</taxon>
        <taxon>Dikarya</taxon>
        <taxon>Basidiomycota</taxon>
        <taxon>Agaricomycotina</taxon>
        <taxon>Agaricomycetes</taxon>
        <taxon>Polyporales</taxon>
        <taxon>Gelatoporiaceae</taxon>
        <taxon>Gelatoporia</taxon>
    </lineage>
</organism>
<dbReference type="OrthoDB" id="10263073at2759"/>
<protein>
    <recommendedName>
        <fullName evidence="3">Cupin 2 conserved barrel domain-containing protein</fullName>
    </recommendedName>
</protein>
<dbReference type="EMBL" id="KB445802">
    <property type="protein sequence ID" value="EMD34629.1"/>
    <property type="molecule type" value="Genomic_DNA"/>
</dbReference>
<proteinExistence type="predicted"/>
<evidence type="ECO:0000313" key="1">
    <source>
        <dbReference type="EMBL" id="EMD34629.1"/>
    </source>
</evidence>
<dbReference type="AlphaFoldDB" id="M2PFC4"/>
<dbReference type="Proteomes" id="UP000016930">
    <property type="component" value="Unassembled WGS sequence"/>
</dbReference>